<reference evidence="1" key="2">
    <citation type="submission" date="2015-03" db="EMBL/GenBank/DDBJ databases">
        <authorList>
            <person name="Chow C.-E.T."/>
            <person name="Winget D.M."/>
            <person name="White R.A.III."/>
            <person name="Hallam S.J."/>
            <person name="Suttle C.A."/>
        </authorList>
    </citation>
    <scope>NUCLEOTIDE SEQUENCE</scope>
    <source>
        <strain evidence="1">Anoxic3_9</strain>
    </source>
</reference>
<proteinExistence type="predicted"/>
<dbReference type="EMBL" id="KR029584">
    <property type="protein sequence ID" value="AKH46557.1"/>
    <property type="molecule type" value="Genomic_DNA"/>
</dbReference>
<accession>A0A0F7L4V8</accession>
<name>A0A0F7L4V8_9VIRU</name>
<reference evidence="1" key="1">
    <citation type="journal article" date="2015" name="Front. Microbiol.">
        <title>Combining genomic sequencing methods to explore viral diversity and reveal potential virus-host interactions.</title>
        <authorList>
            <person name="Chow C.E."/>
            <person name="Winget D.M."/>
            <person name="White R.A.III."/>
            <person name="Hallam S.J."/>
            <person name="Suttle C.A."/>
        </authorList>
    </citation>
    <scope>NUCLEOTIDE SEQUENCE</scope>
    <source>
        <strain evidence="1">Anoxic3_9</strain>
    </source>
</reference>
<evidence type="ECO:0000313" key="1">
    <source>
        <dbReference type="EMBL" id="AKH46557.1"/>
    </source>
</evidence>
<sequence length="64" mass="7367">MADQKKVDIYLEIKRETDKAFLVTDGESSQWLPKSQIKITRQGDPGETVLFTIPEWLAIERGFV</sequence>
<protein>
    <submittedName>
        <fullName evidence="1">Uncharacterized protein</fullName>
    </submittedName>
</protein>
<organism evidence="1">
    <name type="scientific">uncultured marine virus</name>
    <dbReference type="NCBI Taxonomy" id="186617"/>
    <lineage>
        <taxon>Viruses</taxon>
        <taxon>environmental samples</taxon>
    </lineage>
</organism>